<gene>
    <name evidence="2" type="ORF">FB45DRAFT_147421</name>
</gene>
<evidence type="ECO:0000259" key="1">
    <source>
        <dbReference type="Pfam" id="PF16487"/>
    </source>
</evidence>
<protein>
    <recommendedName>
        <fullName evidence="1">Protein argonaute Mid domain-containing protein</fullName>
    </recommendedName>
</protein>
<reference evidence="2" key="1">
    <citation type="submission" date="2023-03" db="EMBL/GenBank/DDBJ databases">
        <title>Massive genome expansion in bonnet fungi (Mycena s.s.) driven by repeated elements and novel gene families across ecological guilds.</title>
        <authorList>
            <consortium name="Lawrence Berkeley National Laboratory"/>
            <person name="Harder C.B."/>
            <person name="Miyauchi S."/>
            <person name="Viragh M."/>
            <person name="Kuo A."/>
            <person name="Thoen E."/>
            <person name="Andreopoulos B."/>
            <person name="Lu D."/>
            <person name="Skrede I."/>
            <person name="Drula E."/>
            <person name="Henrissat B."/>
            <person name="Morin E."/>
            <person name="Kohler A."/>
            <person name="Barry K."/>
            <person name="LaButti K."/>
            <person name="Morin E."/>
            <person name="Salamov A."/>
            <person name="Lipzen A."/>
            <person name="Mereny Z."/>
            <person name="Hegedus B."/>
            <person name="Baldrian P."/>
            <person name="Stursova M."/>
            <person name="Weitz H."/>
            <person name="Taylor A."/>
            <person name="Grigoriev I.V."/>
            <person name="Nagy L.G."/>
            <person name="Martin F."/>
            <person name="Kauserud H."/>
        </authorList>
    </citation>
    <scope>NUCLEOTIDE SEQUENCE</scope>
    <source>
        <strain evidence="2">9284</strain>
    </source>
</reference>
<proteinExistence type="predicted"/>
<evidence type="ECO:0000313" key="3">
    <source>
        <dbReference type="Proteomes" id="UP001221142"/>
    </source>
</evidence>
<dbReference type="Proteomes" id="UP001221142">
    <property type="component" value="Unassembled WGS sequence"/>
</dbReference>
<dbReference type="AlphaFoldDB" id="A0AAD7BFW7"/>
<accession>A0AAD7BFW7</accession>
<name>A0AAD7BFW7_9AGAR</name>
<sequence length="117" mass="12673">MSASLRCTSSTLLVRSSSGADFEASDGAGSRQSTITPRDGACNIVDKKFFKPFSIDRWVVICEHQTRFSENTANDMIDGLPASCRDVGSKLALCFGRTAKGTSPTSSRTPALLMYRR</sequence>
<evidence type="ECO:0000313" key="2">
    <source>
        <dbReference type="EMBL" id="KAJ7620109.1"/>
    </source>
</evidence>
<feature type="domain" description="Protein argonaute Mid" evidence="1">
    <location>
        <begin position="36"/>
        <end position="91"/>
    </location>
</feature>
<keyword evidence="3" id="KW-1185">Reference proteome</keyword>
<dbReference type="EMBL" id="JARKIF010000017">
    <property type="protein sequence ID" value="KAJ7620109.1"/>
    <property type="molecule type" value="Genomic_DNA"/>
</dbReference>
<dbReference type="InterPro" id="IPR032473">
    <property type="entry name" value="Argonaute_Mid_dom"/>
</dbReference>
<dbReference type="Gene3D" id="3.40.50.2300">
    <property type="match status" value="1"/>
</dbReference>
<organism evidence="2 3">
    <name type="scientific">Roridomyces roridus</name>
    <dbReference type="NCBI Taxonomy" id="1738132"/>
    <lineage>
        <taxon>Eukaryota</taxon>
        <taxon>Fungi</taxon>
        <taxon>Dikarya</taxon>
        <taxon>Basidiomycota</taxon>
        <taxon>Agaricomycotina</taxon>
        <taxon>Agaricomycetes</taxon>
        <taxon>Agaricomycetidae</taxon>
        <taxon>Agaricales</taxon>
        <taxon>Marasmiineae</taxon>
        <taxon>Mycenaceae</taxon>
        <taxon>Roridomyces</taxon>
    </lineage>
</organism>
<comment type="caution">
    <text evidence="2">The sequence shown here is derived from an EMBL/GenBank/DDBJ whole genome shotgun (WGS) entry which is preliminary data.</text>
</comment>
<dbReference type="Pfam" id="PF16487">
    <property type="entry name" value="ArgoMid"/>
    <property type="match status" value="1"/>
</dbReference>